<dbReference type="SUPFAM" id="SSF140566">
    <property type="entry name" value="FlgN-like"/>
    <property type="match status" value="1"/>
</dbReference>
<comment type="caution">
    <text evidence="1">The sequence shown here is derived from an EMBL/GenBank/DDBJ whole genome shotgun (WGS) entry which is preliminary data.</text>
</comment>
<organism evidence="1 2">
    <name type="scientific">Primorskyibacter flagellatus</name>
    <dbReference type="NCBI Taxonomy" id="1387277"/>
    <lineage>
        <taxon>Bacteria</taxon>
        <taxon>Pseudomonadati</taxon>
        <taxon>Pseudomonadota</taxon>
        <taxon>Alphaproteobacteria</taxon>
        <taxon>Rhodobacterales</taxon>
        <taxon>Roseobacteraceae</taxon>
        <taxon>Primorskyibacter</taxon>
    </lineage>
</organism>
<gene>
    <name evidence="1" type="ORF">GCM10011360_38410</name>
</gene>
<dbReference type="Gene3D" id="1.20.58.300">
    <property type="entry name" value="FlgN-like"/>
    <property type="match status" value="1"/>
</dbReference>
<proteinExistence type="predicted"/>
<protein>
    <recommendedName>
        <fullName evidence="3">FlgN protein</fullName>
    </recommendedName>
</protein>
<accession>A0A917AFW0</accession>
<keyword evidence="2" id="KW-1185">Reference proteome</keyword>
<dbReference type="RefSeq" id="WP_188479431.1">
    <property type="nucleotide sequence ID" value="NZ_BMFJ01000002.1"/>
</dbReference>
<name>A0A917AFW0_9RHOB</name>
<evidence type="ECO:0000313" key="2">
    <source>
        <dbReference type="Proteomes" id="UP000612855"/>
    </source>
</evidence>
<dbReference type="GO" id="GO:0044780">
    <property type="term" value="P:bacterial-type flagellum assembly"/>
    <property type="evidence" value="ECO:0007669"/>
    <property type="project" value="InterPro"/>
</dbReference>
<sequence>MTDETDGNDCLEQLDRLLSRERAMLLSGDLQELGELLRKKKDLIDRVVADDWAEKLADLHGKALRNQALLDSTLRGIRNVATRFANLRRIRKSLETYDEFGHKLSVPTVSDSRMEKRA</sequence>
<dbReference type="InterPro" id="IPR036679">
    <property type="entry name" value="FlgN-like_sf"/>
</dbReference>
<dbReference type="EMBL" id="BMFJ01000002">
    <property type="protein sequence ID" value="GGE47532.1"/>
    <property type="molecule type" value="Genomic_DNA"/>
</dbReference>
<reference evidence="2" key="1">
    <citation type="journal article" date="2019" name="Int. J. Syst. Evol. Microbiol.">
        <title>The Global Catalogue of Microorganisms (GCM) 10K type strain sequencing project: providing services to taxonomists for standard genome sequencing and annotation.</title>
        <authorList>
            <consortium name="The Broad Institute Genomics Platform"/>
            <consortium name="The Broad Institute Genome Sequencing Center for Infectious Disease"/>
            <person name="Wu L."/>
            <person name="Ma J."/>
        </authorList>
    </citation>
    <scope>NUCLEOTIDE SEQUENCE [LARGE SCALE GENOMIC DNA]</scope>
    <source>
        <strain evidence="2">CGMCC 1.12664</strain>
    </source>
</reference>
<evidence type="ECO:0000313" key="1">
    <source>
        <dbReference type="EMBL" id="GGE47532.1"/>
    </source>
</evidence>
<dbReference type="Proteomes" id="UP000612855">
    <property type="component" value="Unassembled WGS sequence"/>
</dbReference>
<evidence type="ECO:0008006" key="3">
    <source>
        <dbReference type="Google" id="ProtNLM"/>
    </source>
</evidence>
<dbReference type="AlphaFoldDB" id="A0A917AFW0"/>